<dbReference type="InterPro" id="IPR029465">
    <property type="entry name" value="ATPgrasp_TupA"/>
</dbReference>
<dbReference type="AlphaFoldDB" id="A0A0L6U129"/>
<sequence>MTKNRLLAPMNVLYKISPKLELKLMYKIRTGCTLNLDHPVKYTEKIQWIKLYGRNELMPLCCDKYSVRAYVSSCGCGELLNELLWEGYNPGDIPFDALPDAFVIKVSHGSSFNIICEDKEKLNRNKTVATLNKWLKTKFLPCYGEWFYGIEKPRVVVEKYLIDQQTNALFVYGFYCFHGEPKIIGVKVPKNNGALFNVYDVNFNIFRDVTMSYKNDLESDIPKPKHLPEMLDYARRLSKCFIHVRVDLYYVDEKIIFGELTFTQSAGFSKILPHSFNVKMGSWLSTKDIGGVKTIRE</sequence>
<proteinExistence type="predicted"/>
<name>A0A0L6U129_9FIRM</name>
<protein>
    <submittedName>
        <fullName evidence="1">Uncharacterized protein</fullName>
    </submittedName>
</protein>
<dbReference type="STRING" id="52689.AKG39_08870"/>
<reference evidence="2" key="1">
    <citation type="submission" date="2015-07" db="EMBL/GenBank/DDBJ databases">
        <title>Draft genome sequence of Acetobacterium bakii DSM 8293, a potential psychrophilic chemical producer through syngas fermentation.</title>
        <authorList>
            <person name="Song Y."/>
            <person name="Hwang S."/>
            <person name="Cho B.-K."/>
        </authorList>
    </citation>
    <scope>NUCLEOTIDE SEQUENCE [LARGE SCALE GENOMIC DNA]</scope>
    <source>
        <strain evidence="2">DSM 8239</strain>
    </source>
</reference>
<dbReference type="Proteomes" id="UP000036873">
    <property type="component" value="Unassembled WGS sequence"/>
</dbReference>
<dbReference type="EMBL" id="LGYO01000021">
    <property type="protein sequence ID" value="KNZ42047.1"/>
    <property type="molecule type" value="Genomic_DNA"/>
</dbReference>
<organism evidence="1 2">
    <name type="scientific">Acetobacterium bakii</name>
    <dbReference type="NCBI Taxonomy" id="52689"/>
    <lineage>
        <taxon>Bacteria</taxon>
        <taxon>Bacillati</taxon>
        <taxon>Bacillota</taxon>
        <taxon>Clostridia</taxon>
        <taxon>Eubacteriales</taxon>
        <taxon>Eubacteriaceae</taxon>
        <taxon>Acetobacterium</taxon>
    </lineage>
</organism>
<evidence type="ECO:0000313" key="2">
    <source>
        <dbReference type="Proteomes" id="UP000036873"/>
    </source>
</evidence>
<dbReference type="PATRIC" id="fig|52689.4.peg.979"/>
<keyword evidence="2" id="KW-1185">Reference proteome</keyword>
<accession>A0A0L6U129</accession>
<comment type="caution">
    <text evidence="1">The sequence shown here is derived from an EMBL/GenBank/DDBJ whole genome shotgun (WGS) entry which is preliminary data.</text>
</comment>
<evidence type="ECO:0000313" key="1">
    <source>
        <dbReference type="EMBL" id="KNZ42047.1"/>
    </source>
</evidence>
<dbReference type="Pfam" id="PF14305">
    <property type="entry name" value="ATPgrasp_TupA"/>
    <property type="match status" value="1"/>
</dbReference>
<gene>
    <name evidence="1" type="ORF">AKG39_08870</name>
</gene>